<name>A0ABY4C5W4_9MICO</name>
<proteinExistence type="predicted"/>
<evidence type="ECO:0000256" key="1">
    <source>
        <dbReference type="SAM" id="MobiDB-lite"/>
    </source>
</evidence>
<accession>A0ABY4C5W4</accession>
<evidence type="ECO:0000313" key="2">
    <source>
        <dbReference type="EMBL" id="UOE45571.1"/>
    </source>
</evidence>
<sequence length="60" mass="6627">MTIIHEPRAPSATVAHRPPAPADHRDTRFWAHFGEHSSSPTRWSDSAKASWSPALPDLAN</sequence>
<feature type="region of interest" description="Disordered" evidence="1">
    <location>
        <begin position="1"/>
        <end position="60"/>
    </location>
</feature>
<gene>
    <name evidence="2" type="ORF">MTO99_07405</name>
</gene>
<organism evidence="2 3">
    <name type="scientific">Agromyces larvae</name>
    <dbReference type="NCBI Taxonomy" id="2929802"/>
    <lineage>
        <taxon>Bacteria</taxon>
        <taxon>Bacillati</taxon>
        <taxon>Actinomycetota</taxon>
        <taxon>Actinomycetes</taxon>
        <taxon>Micrococcales</taxon>
        <taxon>Microbacteriaceae</taxon>
        <taxon>Agromyces</taxon>
    </lineage>
</organism>
<dbReference type="Proteomes" id="UP000832097">
    <property type="component" value="Chromosome"/>
</dbReference>
<keyword evidence="3" id="KW-1185">Reference proteome</keyword>
<dbReference type="RefSeq" id="WP_243558170.1">
    <property type="nucleotide sequence ID" value="NZ_CP094528.1"/>
</dbReference>
<feature type="compositionally biased region" description="Polar residues" evidence="1">
    <location>
        <begin position="36"/>
        <end position="49"/>
    </location>
</feature>
<feature type="compositionally biased region" description="Basic and acidic residues" evidence="1">
    <location>
        <begin position="22"/>
        <end position="35"/>
    </location>
</feature>
<dbReference type="EMBL" id="CP094528">
    <property type="protein sequence ID" value="UOE45571.1"/>
    <property type="molecule type" value="Genomic_DNA"/>
</dbReference>
<evidence type="ECO:0000313" key="3">
    <source>
        <dbReference type="Proteomes" id="UP000832097"/>
    </source>
</evidence>
<protein>
    <submittedName>
        <fullName evidence="2">Uncharacterized protein</fullName>
    </submittedName>
</protein>
<reference evidence="2 3" key="1">
    <citation type="submission" date="2022-03" db="EMBL/GenBank/DDBJ databases">
        <title>Mucilaginibacter sp. isolated from the gut of Protaetia brevitarsis seulensis larvae.</title>
        <authorList>
            <person name="Won M."/>
            <person name="Kim S.-J."/>
            <person name="Kwon S.-W."/>
        </authorList>
    </citation>
    <scope>NUCLEOTIDE SEQUENCE [LARGE SCALE GENOMIC DNA]</scope>
    <source>
        <strain evidence="2 3">CFWR-12</strain>
    </source>
</reference>